<gene>
    <name evidence="5" type="ORF">DW957_02845</name>
    <name evidence="4" type="ORF">DXD10_10415</name>
    <name evidence="3" type="ORF">DXD84_03120</name>
</gene>
<dbReference type="Proteomes" id="UP000284962">
    <property type="component" value="Unassembled WGS sequence"/>
</dbReference>
<dbReference type="InterPro" id="IPR056906">
    <property type="entry name" value="ORF2/G2P_dom"/>
</dbReference>
<proteinExistence type="predicted"/>
<dbReference type="EMBL" id="QSEW01000002">
    <property type="protein sequence ID" value="RHA01737.1"/>
    <property type="molecule type" value="Genomic_DNA"/>
</dbReference>
<name>A0A3E4F8T1_9FIRM</name>
<comment type="caution">
    <text evidence="3">The sequence shown here is derived from an EMBL/GenBank/DDBJ whole genome shotgun (WGS) entry which is preliminary data.</text>
</comment>
<evidence type="ECO:0000313" key="5">
    <source>
        <dbReference type="EMBL" id="RHA01737.1"/>
    </source>
</evidence>
<dbReference type="Proteomes" id="UP000261208">
    <property type="component" value="Unassembled WGS sequence"/>
</dbReference>
<dbReference type="AlphaFoldDB" id="A0A3E4F8T1"/>
<evidence type="ECO:0000313" key="3">
    <source>
        <dbReference type="EMBL" id="RGI85704.1"/>
    </source>
</evidence>
<dbReference type="Proteomes" id="UP000260664">
    <property type="component" value="Unassembled WGS sequence"/>
</dbReference>
<evidence type="ECO:0000313" key="4">
    <source>
        <dbReference type="EMBL" id="RGK46895.1"/>
    </source>
</evidence>
<evidence type="ECO:0000313" key="7">
    <source>
        <dbReference type="Proteomes" id="UP000261208"/>
    </source>
</evidence>
<feature type="compositionally biased region" description="Basic and acidic residues" evidence="1">
    <location>
        <begin position="28"/>
        <end position="45"/>
    </location>
</feature>
<sequence length="244" mass="29121">MPYIKSICRAGKTKEIAKYYTRRFQPGGEKRSEKKKETTEQQQKVNDRQLARKLTYLLNANFDNTSRLVTFSYKAECRPDIETMKRQKRELLKKMRKVYKDEGKTLKYVEVAEVGERGAMHIHMIINDIDMRKIEKLWKYGYVSSKPLDETGQYRKIAEYFIKYYQKTRKTTEKIQSKAYNCSRNLKRPEPKKHVMSGMRISKKIEIPKGWYLDKESVIEGITADGYQFFSYTLIECRKKHMKT</sequence>
<evidence type="ECO:0000313" key="8">
    <source>
        <dbReference type="Proteomes" id="UP000284962"/>
    </source>
</evidence>
<evidence type="ECO:0000313" key="6">
    <source>
        <dbReference type="Proteomes" id="UP000260664"/>
    </source>
</evidence>
<reference evidence="6 7" key="1">
    <citation type="submission" date="2018-08" db="EMBL/GenBank/DDBJ databases">
        <title>A genome reference for cultivated species of the human gut microbiota.</title>
        <authorList>
            <person name="Zou Y."/>
            <person name="Xue W."/>
            <person name="Luo G."/>
        </authorList>
    </citation>
    <scope>NUCLEOTIDE SEQUENCE [LARGE SCALE GENOMIC DNA]</scope>
    <source>
        <strain evidence="5 8">AM46-16</strain>
        <strain evidence="4 7">TF11-11</strain>
        <strain evidence="3 6">TM09-19AC</strain>
    </source>
</reference>
<accession>A0A3E4F8T1</accession>
<dbReference type="EMBL" id="QSOI01000003">
    <property type="protein sequence ID" value="RGI85704.1"/>
    <property type="molecule type" value="Genomic_DNA"/>
</dbReference>
<dbReference type="RefSeq" id="WP_117494420.1">
    <property type="nucleotide sequence ID" value="NZ_QSOI01000003.1"/>
</dbReference>
<organism evidence="3 6">
    <name type="scientific">Dorea formicigenerans</name>
    <dbReference type="NCBI Taxonomy" id="39486"/>
    <lineage>
        <taxon>Bacteria</taxon>
        <taxon>Bacillati</taxon>
        <taxon>Bacillota</taxon>
        <taxon>Clostridia</taxon>
        <taxon>Lachnospirales</taxon>
        <taxon>Lachnospiraceae</taxon>
        <taxon>Dorea</taxon>
    </lineage>
</organism>
<evidence type="ECO:0000256" key="1">
    <source>
        <dbReference type="SAM" id="MobiDB-lite"/>
    </source>
</evidence>
<feature type="region of interest" description="Disordered" evidence="1">
    <location>
        <begin position="24"/>
        <end position="45"/>
    </location>
</feature>
<feature type="domain" description="Replication-associated protein ORF2/G2P" evidence="2">
    <location>
        <begin position="67"/>
        <end position="168"/>
    </location>
</feature>
<evidence type="ECO:0000259" key="2">
    <source>
        <dbReference type="Pfam" id="PF23343"/>
    </source>
</evidence>
<protein>
    <recommendedName>
        <fullName evidence="2">Replication-associated protein ORF2/G2P domain-containing protein</fullName>
    </recommendedName>
</protein>
<dbReference type="EMBL" id="QSQQ01000013">
    <property type="protein sequence ID" value="RGK46895.1"/>
    <property type="molecule type" value="Genomic_DNA"/>
</dbReference>
<dbReference type="Pfam" id="PF23343">
    <property type="entry name" value="REP_ORF2-G2P"/>
    <property type="match status" value="1"/>
</dbReference>